<dbReference type="EMBL" id="CM042050">
    <property type="protein sequence ID" value="KAI3735699.1"/>
    <property type="molecule type" value="Genomic_DNA"/>
</dbReference>
<gene>
    <name evidence="1" type="ORF">L6452_15207</name>
</gene>
<evidence type="ECO:0000313" key="1">
    <source>
        <dbReference type="EMBL" id="KAI3735699.1"/>
    </source>
</evidence>
<comment type="caution">
    <text evidence="1">The sequence shown here is derived from an EMBL/GenBank/DDBJ whole genome shotgun (WGS) entry which is preliminary data.</text>
</comment>
<keyword evidence="2" id="KW-1185">Reference proteome</keyword>
<reference evidence="1 2" key="2">
    <citation type="journal article" date="2022" name="Mol. Ecol. Resour.">
        <title>The genomes of chicory, endive, great burdock and yacon provide insights into Asteraceae paleo-polyploidization history and plant inulin production.</title>
        <authorList>
            <person name="Fan W."/>
            <person name="Wang S."/>
            <person name="Wang H."/>
            <person name="Wang A."/>
            <person name="Jiang F."/>
            <person name="Liu H."/>
            <person name="Zhao H."/>
            <person name="Xu D."/>
            <person name="Zhang Y."/>
        </authorList>
    </citation>
    <scope>NUCLEOTIDE SEQUENCE [LARGE SCALE GENOMIC DNA]</scope>
    <source>
        <strain evidence="2">cv. Niubang</strain>
    </source>
</reference>
<organism evidence="1 2">
    <name type="scientific">Arctium lappa</name>
    <name type="common">Greater burdock</name>
    <name type="synonym">Lappa major</name>
    <dbReference type="NCBI Taxonomy" id="4217"/>
    <lineage>
        <taxon>Eukaryota</taxon>
        <taxon>Viridiplantae</taxon>
        <taxon>Streptophyta</taxon>
        <taxon>Embryophyta</taxon>
        <taxon>Tracheophyta</taxon>
        <taxon>Spermatophyta</taxon>
        <taxon>Magnoliopsida</taxon>
        <taxon>eudicotyledons</taxon>
        <taxon>Gunneridae</taxon>
        <taxon>Pentapetalae</taxon>
        <taxon>asterids</taxon>
        <taxon>campanulids</taxon>
        <taxon>Asterales</taxon>
        <taxon>Asteraceae</taxon>
        <taxon>Carduoideae</taxon>
        <taxon>Cardueae</taxon>
        <taxon>Arctiinae</taxon>
        <taxon>Arctium</taxon>
    </lineage>
</organism>
<reference evidence="2" key="1">
    <citation type="journal article" date="2022" name="Mol. Ecol. Resour.">
        <title>The genomes of chicory, endive, great burdock and yacon provide insights into Asteraceae palaeo-polyploidization history and plant inulin production.</title>
        <authorList>
            <person name="Fan W."/>
            <person name="Wang S."/>
            <person name="Wang H."/>
            <person name="Wang A."/>
            <person name="Jiang F."/>
            <person name="Liu H."/>
            <person name="Zhao H."/>
            <person name="Xu D."/>
            <person name="Zhang Y."/>
        </authorList>
    </citation>
    <scope>NUCLEOTIDE SEQUENCE [LARGE SCALE GENOMIC DNA]</scope>
    <source>
        <strain evidence="2">cv. Niubang</strain>
    </source>
</reference>
<dbReference type="Proteomes" id="UP001055879">
    <property type="component" value="Linkage Group LG04"/>
</dbReference>
<accession>A0ACB9CN47</accession>
<name>A0ACB9CN47_ARCLA</name>
<protein>
    <submittedName>
        <fullName evidence="1">Uncharacterized protein</fullName>
    </submittedName>
</protein>
<sequence length="105" mass="11995">MQFLSNHHHLPHAHPPSKKIQDLKPFLTLSLSLKTHTHLHCHRHRRLQSLHEMGVTPPATIITAVIFLCFLTAVAKLDTYSHYYHTFNISLEEEATSVGVDDNPL</sequence>
<proteinExistence type="predicted"/>
<evidence type="ECO:0000313" key="2">
    <source>
        <dbReference type="Proteomes" id="UP001055879"/>
    </source>
</evidence>